<comment type="caution">
    <text evidence="2">The sequence shown here is derived from an EMBL/GenBank/DDBJ whole genome shotgun (WGS) entry which is preliminary data.</text>
</comment>
<accession>A0A7J8EJU4</accession>
<proteinExistence type="predicted"/>
<evidence type="ECO:0000313" key="3">
    <source>
        <dbReference type="Proteomes" id="UP000593571"/>
    </source>
</evidence>
<sequence length="146" mass="16506">MLIAGHPPLSRLGRIRPCLFSFTHLMFLRGGVTPRHILLFSTRHASRPSTVRPIDLEGVWEVLGPHERRTTAKMSVCLFPSRRRKARAHRGGGRQRSSESSDRGGESRSEEEHQVRDGPTPSTLGTHRRTVRQDPAVGRLECRNRS</sequence>
<dbReference type="AlphaFoldDB" id="A0A7J8EJU4"/>
<gene>
    <name evidence="2" type="ORF">HJG63_012495</name>
</gene>
<evidence type="ECO:0000313" key="2">
    <source>
        <dbReference type="EMBL" id="KAF6435767.1"/>
    </source>
</evidence>
<organism evidence="2 3">
    <name type="scientific">Rousettus aegyptiacus</name>
    <name type="common">Egyptian fruit bat</name>
    <name type="synonym">Pteropus aegyptiacus</name>
    <dbReference type="NCBI Taxonomy" id="9407"/>
    <lineage>
        <taxon>Eukaryota</taxon>
        <taxon>Metazoa</taxon>
        <taxon>Chordata</taxon>
        <taxon>Craniata</taxon>
        <taxon>Vertebrata</taxon>
        <taxon>Euteleostomi</taxon>
        <taxon>Mammalia</taxon>
        <taxon>Eutheria</taxon>
        <taxon>Laurasiatheria</taxon>
        <taxon>Chiroptera</taxon>
        <taxon>Yinpterochiroptera</taxon>
        <taxon>Pteropodoidea</taxon>
        <taxon>Pteropodidae</taxon>
        <taxon>Rousettinae</taxon>
        <taxon>Rousettus</taxon>
    </lineage>
</organism>
<feature type="compositionally biased region" description="Basic residues" evidence="1">
    <location>
        <begin position="81"/>
        <end position="93"/>
    </location>
</feature>
<reference evidence="2 3" key="1">
    <citation type="journal article" date="2020" name="Nature">
        <title>Six reference-quality genomes reveal evolution of bat adaptations.</title>
        <authorList>
            <person name="Jebb D."/>
            <person name="Huang Z."/>
            <person name="Pippel M."/>
            <person name="Hughes G.M."/>
            <person name="Lavrichenko K."/>
            <person name="Devanna P."/>
            <person name="Winkler S."/>
            <person name="Jermiin L.S."/>
            <person name="Skirmuntt E.C."/>
            <person name="Katzourakis A."/>
            <person name="Burkitt-Gray L."/>
            <person name="Ray D.A."/>
            <person name="Sullivan K.A.M."/>
            <person name="Roscito J.G."/>
            <person name="Kirilenko B.M."/>
            <person name="Davalos L.M."/>
            <person name="Corthals A.P."/>
            <person name="Power M.L."/>
            <person name="Jones G."/>
            <person name="Ransome R.D."/>
            <person name="Dechmann D.K.N."/>
            <person name="Locatelli A.G."/>
            <person name="Puechmaille S.J."/>
            <person name="Fedrigo O."/>
            <person name="Jarvis E.D."/>
            <person name="Hiller M."/>
            <person name="Vernes S.C."/>
            <person name="Myers E.W."/>
            <person name="Teeling E.C."/>
        </authorList>
    </citation>
    <scope>NUCLEOTIDE SEQUENCE [LARGE SCALE GENOMIC DNA]</scope>
    <source>
        <strain evidence="2">MRouAeg1</strain>
        <tissue evidence="2">Muscle</tissue>
    </source>
</reference>
<keyword evidence="3" id="KW-1185">Reference proteome</keyword>
<dbReference type="Proteomes" id="UP000593571">
    <property type="component" value="Unassembled WGS sequence"/>
</dbReference>
<evidence type="ECO:0000256" key="1">
    <source>
        <dbReference type="SAM" id="MobiDB-lite"/>
    </source>
</evidence>
<feature type="compositionally biased region" description="Basic and acidic residues" evidence="1">
    <location>
        <begin position="96"/>
        <end position="116"/>
    </location>
</feature>
<protein>
    <submittedName>
        <fullName evidence="2">Uncharacterized protein</fullName>
    </submittedName>
</protein>
<feature type="region of interest" description="Disordered" evidence="1">
    <location>
        <begin position="75"/>
        <end position="146"/>
    </location>
</feature>
<name>A0A7J8EJU4_ROUAE</name>
<dbReference type="EMBL" id="JACASE010000009">
    <property type="protein sequence ID" value="KAF6435767.1"/>
    <property type="molecule type" value="Genomic_DNA"/>
</dbReference>